<protein>
    <submittedName>
        <fullName evidence="1">Uncharacterized protein</fullName>
    </submittedName>
</protein>
<dbReference type="Proteomes" id="UP000243975">
    <property type="component" value="Unassembled WGS sequence"/>
</dbReference>
<proteinExistence type="predicted"/>
<keyword evidence="2" id="KW-1185">Reference proteome</keyword>
<dbReference type="Gramene" id="KVH96739">
    <property type="protein sequence ID" value="KVH96739"/>
    <property type="gene ID" value="Ccrd_001170"/>
</dbReference>
<sequence length="169" mass="17887">MVLSFDRVLGFNDSLSRLAAVCSGRKVDCRAVWRWRLPWLSVPVVATGQRAVDQAAQQLAAASRRAEAIVGMAGSTDSAAVAGCTPNHSVAGSTAVDVKRKPIAMTLLCAASPTSSITTPASTSVPRTTTAGGMTRIVRCFNDWESRFGGVAPGKNQQSLPWQWGCCYL</sequence>
<name>A0A103XTU0_CYNCS</name>
<gene>
    <name evidence="1" type="ORF">Ccrd_001170</name>
</gene>
<accession>A0A103XTU0</accession>
<evidence type="ECO:0000313" key="2">
    <source>
        <dbReference type="Proteomes" id="UP000243975"/>
    </source>
</evidence>
<organism evidence="1 2">
    <name type="scientific">Cynara cardunculus var. scolymus</name>
    <name type="common">Globe artichoke</name>
    <name type="synonym">Cynara scolymus</name>
    <dbReference type="NCBI Taxonomy" id="59895"/>
    <lineage>
        <taxon>Eukaryota</taxon>
        <taxon>Viridiplantae</taxon>
        <taxon>Streptophyta</taxon>
        <taxon>Embryophyta</taxon>
        <taxon>Tracheophyta</taxon>
        <taxon>Spermatophyta</taxon>
        <taxon>Magnoliopsida</taxon>
        <taxon>eudicotyledons</taxon>
        <taxon>Gunneridae</taxon>
        <taxon>Pentapetalae</taxon>
        <taxon>asterids</taxon>
        <taxon>campanulids</taxon>
        <taxon>Asterales</taxon>
        <taxon>Asteraceae</taxon>
        <taxon>Carduoideae</taxon>
        <taxon>Cardueae</taxon>
        <taxon>Carduinae</taxon>
        <taxon>Cynara</taxon>
    </lineage>
</organism>
<comment type="caution">
    <text evidence="1">The sequence shown here is derived from an EMBL/GenBank/DDBJ whole genome shotgun (WGS) entry which is preliminary data.</text>
</comment>
<dbReference type="EMBL" id="LEKV01004231">
    <property type="protein sequence ID" value="KVH96739.1"/>
    <property type="molecule type" value="Genomic_DNA"/>
</dbReference>
<evidence type="ECO:0000313" key="1">
    <source>
        <dbReference type="EMBL" id="KVH96739.1"/>
    </source>
</evidence>
<reference evidence="1 2" key="1">
    <citation type="journal article" date="2016" name="Sci. Rep.">
        <title>The genome sequence of the outbreeding globe artichoke constructed de novo incorporating a phase-aware low-pass sequencing strategy of F1 progeny.</title>
        <authorList>
            <person name="Scaglione D."/>
            <person name="Reyes-Chin-Wo S."/>
            <person name="Acquadro A."/>
            <person name="Froenicke L."/>
            <person name="Portis E."/>
            <person name="Beitel C."/>
            <person name="Tirone M."/>
            <person name="Mauro R."/>
            <person name="Lo Monaco A."/>
            <person name="Mauromicale G."/>
            <person name="Faccioli P."/>
            <person name="Cattivelli L."/>
            <person name="Rieseberg L."/>
            <person name="Michelmore R."/>
            <person name="Lanteri S."/>
        </authorList>
    </citation>
    <scope>NUCLEOTIDE SEQUENCE [LARGE SCALE GENOMIC DNA]</scope>
    <source>
        <strain evidence="1">2C</strain>
    </source>
</reference>
<dbReference type="AlphaFoldDB" id="A0A103XTU0"/>